<dbReference type="GeneID" id="14493024"/>
<feature type="compositionally biased region" description="Acidic residues" evidence="1">
    <location>
        <begin position="179"/>
        <end position="189"/>
    </location>
</feature>
<evidence type="ECO:0000313" key="2">
    <source>
        <dbReference type="EMBL" id="CCH57889.1"/>
    </source>
</evidence>
<dbReference type="RefSeq" id="XP_004177408.1">
    <property type="nucleotide sequence ID" value="XM_004177360.1"/>
</dbReference>
<reference evidence="2 3" key="1">
    <citation type="journal article" date="2011" name="Proc. Natl. Acad. Sci. U.S.A.">
        <title>Evolutionary erosion of yeast sex chromosomes by mating-type switching accidents.</title>
        <authorList>
            <person name="Gordon J.L."/>
            <person name="Armisen D."/>
            <person name="Proux-Wera E."/>
            <person name="Oheigeartaigh S.S."/>
            <person name="Byrne K.P."/>
            <person name="Wolfe K.H."/>
        </authorList>
    </citation>
    <scope>NUCLEOTIDE SEQUENCE [LARGE SCALE GENOMIC DNA]</scope>
    <source>
        <strain evidence="3">ATCC 34711 / CBS 6284 / DSM 70876 / NBRC 10599 / NRRL Y-10934 / UCD 77-7</strain>
    </source>
</reference>
<dbReference type="Proteomes" id="UP000002866">
    <property type="component" value="Chromosome 1"/>
</dbReference>
<dbReference type="InParanoid" id="I2GUT7"/>
<dbReference type="EMBL" id="HE806316">
    <property type="protein sequence ID" value="CCH57889.1"/>
    <property type="molecule type" value="Genomic_DNA"/>
</dbReference>
<evidence type="ECO:0000313" key="3">
    <source>
        <dbReference type="Proteomes" id="UP000002866"/>
    </source>
</evidence>
<feature type="compositionally biased region" description="Basic and acidic residues" evidence="1">
    <location>
        <begin position="165"/>
        <end position="178"/>
    </location>
</feature>
<proteinExistence type="predicted"/>
<name>I2GUT7_HENB6</name>
<accession>I2GUT7</accession>
<organism evidence="2 3">
    <name type="scientific">Henningerozyma blattae (strain ATCC 34711 / CBS 6284 / DSM 70876 / NBRC 10599 / NRRL Y-10934 / UCD 77-7)</name>
    <name type="common">Yeast</name>
    <name type="synonym">Tetrapisispora blattae</name>
    <dbReference type="NCBI Taxonomy" id="1071380"/>
    <lineage>
        <taxon>Eukaryota</taxon>
        <taxon>Fungi</taxon>
        <taxon>Dikarya</taxon>
        <taxon>Ascomycota</taxon>
        <taxon>Saccharomycotina</taxon>
        <taxon>Saccharomycetes</taxon>
        <taxon>Saccharomycetales</taxon>
        <taxon>Saccharomycetaceae</taxon>
        <taxon>Henningerozyma</taxon>
    </lineage>
</organism>
<dbReference type="AlphaFoldDB" id="I2GUT7"/>
<dbReference type="KEGG" id="tbl:TBLA_0A00885"/>
<feature type="compositionally biased region" description="Basic and acidic residues" evidence="1">
    <location>
        <begin position="148"/>
        <end position="157"/>
    </location>
</feature>
<sequence>MQKNMKFPNFNDNCDIFNYKNIENFEGADNFIPQNRFKGSKRRQTIYGITTSKDQSSSGRTTVRSVYSIQYNNFNNTNEASISSTYNYLNYFPSNFSFSLNPNFNSSPERYNIEELANYSDAYSVNSSSSTMTIINFSDTSTLIDTECHNHNQDKDTTNSTESEVEIKSNIDLEKNLEKEEEEEEEEDYSNNNIKPQLGMLP</sequence>
<dbReference type="HOGENOM" id="CLU_1355458_0_0_1"/>
<gene>
    <name evidence="2" type="primary">TBLA0A00885</name>
    <name evidence="2" type="ORF">TBLA_0A00885</name>
</gene>
<feature type="region of interest" description="Disordered" evidence="1">
    <location>
        <begin position="148"/>
        <end position="202"/>
    </location>
</feature>
<evidence type="ECO:0000256" key="1">
    <source>
        <dbReference type="SAM" id="MobiDB-lite"/>
    </source>
</evidence>
<keyword evidence="3" id="KW-1185">Reference proteome</keyword>
<protein>
    <submittedName>
        <fullName evidence="2">Uncharacterized protein</fullName>
    </submittedName>
</protein>